<dbReference type="Gene3D" id="2.30.320.10">
    <property type="entry name" value="YwqG-like"/>
    <property type="match status" value="2"/>
</dbReference>
<dbReference type="Proteomes" id="UP000515908">
    <property type="component" value="Chromosome 08"/>
</dbReference>
<keyword evidence="2" id="KW-1185">Reference proteome</keyword>
<evidence type="ECO:0008006" key="3">
    <source>
        <dbReference type="Google" id="ProtNLM"/>
    </source>
</evidence>
<evidence type="ECO:0000313" key="2">
    <source>
        <dbReference type="Proteomes" id="UP000515908"/>
    </source>
</evidence>
<dbReference type="EMBL" id="LR877152">
    <property type="protein sequence ID" value="CAD2217291.1"/>
    <property type="molecule type" value="Genomic_DNA"/>
</dbReference>
<dbReference type="AlphaFoldDB" id="A0A7G2CEA3"/>
<accession>A0A7G2CEA3</accession>
<dbReference type="VEuPathDB" id="TriTrypDB:ADEAN_000476900"/>
<dbReference type="PANTHER" id="PTHR36436:SF6">
    <property type="entry name" value="SLL5081 PROTEIN"/>
    <property type="match status" value="1"/>
</dbReference>
<dbReference type="InterPro" id="IPR035948">
    <property type="entry name" value="YwqG-like_sf"/>
</dbReference>
<dbReference type="SUPFAM" id="SSF103032">
    <property type="entry name" value="Hypothetical protein YwqG"/>
    <property type="match status" value="2"/>
</dbReference>
<proteinExistence type="predicted"/>
<gene>
    <name evidence="1" type="ORF">ADEAN_000476900</name>
</gene>
<organism evidence="1 2">
    <name type="scientific">Angomonas deanei</name>
    <dbReference type="NCBI Taxonomy" id="59799"/>
    <lineage>
        <taxon>Eukaryota</taxon>
        <taxon>Discoba</taxon>
        <taxon>Euglenozoa</taxon>
        <taxon>Kinetoplastea</taxon>
        <taxon>Metakinetoplastina</taxon>
        <taxon>Trypanosomatida</taxon>
        <taxon>Trypanosomatidae</taxon>
        <taxon>Strigomonadinae</taxon>
        <taxon>Angomonas</taxon>
    </lineage>
</organism>
<dbReference type="PANTHER" id="PTHR36436">
    <property type="entry name" value="SLL5081 PROTEIN"/>
    <property type="match status" value="1"/>
</dbReference>
<dbReference type="InterPro" id="IPR015315">
    <property type="entry name" value="DUF1963"/>
</dbReference>
<dbReference type="Pfam" id="PF09234">
    <property type="entry name" value="DUF1963"/>
    <property type="match status" value="1"/>
</dbReference>
<evidence type="ECO:0000313" key="1">
    <source>
        <dbReference type="EMBL" id="CAD2217291.1"/>
    </source>
</evidence>
<reference evidence="1 2" key="1">
    <citation type="submission" date="2020-08" db="EMBL/GenBank/DDBJ databases">
        <authorList>
            <person name="Newling K."/>
            <person name="Davey J."/>
            <person name="Forrester S."/>
        </authorList>
    </citation>
    <scope>NUCLEOTIDE SEQUENCE [LARGE SCALE GENOMIC DNA]</scope>
    <source>
        <strain evidence="2">Crithidia deanei Carvalho (ATCC PRA-265)</strain>
    </source>
</reference>
<name>A0A7G2CEA3_9TRYP</name>
<sequence>MSLEYGLSSYYPQLHEALRQFARKAYPLELSPSWYALRTVAGSAAMWRRVGDSPWLTVTAGEELEAVRCNVPLWASKLGGYGLLPRSVAYPKGSDGQPLQLVAQVNFGELWADAVARDGDFEVPATLPSRGVLAFYANPFDELFGMNGEDPVRQENFRILFYDEELQPLEALLTEYHSGAITSEVLESRTAQLLWTREEQMGVFDAYGEANPERWEELYDALLEDSAKKNKKTQAKLRAVARQFLRDVPEENETVPKGLLEMCLEGRPKTWFLGTVTVDQESAITLGEGTPMIPYKASELSHLVVEAIKSDPSLANEEWIMEFARNPPWANLSPEGEEEKDIEFVCHLLGYADFAQEDPRPRADVAAMLTALKEGKGMEAAEAAALAPLKEDAKGKYTLLWHFDSGDEMTWGEEGTCNLFIDPDDLAARRFDRVWYSWDSC</sequence>
<protein>
    <recommendedName>
        <fullName evidence="3">DUF1963 domain-containing protein</fullName>
    </recommendedName>
</protein>